<evidence type="ECO:0000259" key="4">
    <source>
        <dbReference type="Pfam" id="PF04892"/>
    </source>
</evidence>
<protein>
    <recommendedName>
        <fullName evidence="4">VanZ-like domain-containing protein</fullName>
    </recommendedName>
</protein>
<dbReference type="EMBL" id="JADGJQ010000105">
    <property type="protein sequence ID" value="KAJ3169689.1"/>
    <property type="molecule type" value="Genomic_DNA"/>
</dbReference>
<dbReference type="AlphaFoldDB" id="A0AAD5XLQ5"/>
<dbReference type="PANTHER" id="PTHR28008">
    <property type="entry name" value="DOMAIN PROTEIN, PUTATIVE (AFU_ORTHOLOGUE AFUA_3G10980)-RELATED"/>
    <property type="match status" value="1"/>
</dbReference>
<dbReference type="NCBIfam" id="NF037970">
    <property type="entry name" value="vanZ_1"/>
    <property type="match status" value="1"/>
</dbReference>
<keyword evidence="2" id="KW-0812">Transmembrane</keyword>
<proteinExistence type="predicted"/>
<dbReference type="InterPro" id="IPR006976">
    <property type="entry name" value="VanZ-like"/>
</dbReference>
<gene>
    <name evidence="5" type="ORF">HDU87_000570</name>
</gene>
<evidence type="ECO:0000256" key="2">
    <source>
        <dbReference type="SAM" id="Phobius"/>
    </source>
</evidence>
<organism evidence="5 6">
    <name type="scientific">Geranomyces variabilis</name>
    <dbReference type="NCBI Taxonomy" id="109894"/>
    <lineage>
        <taxon>Eukaryota</taxon>
        <taxon>Fungi</taxon>
        <taxon>Fungi incertae sedis</taxon>
        <taxon>Chytridiomycota</taxon>
        <taxon>Chytridiomycota incertae sedis</taxon>
        <taxon>Chytridiomycetes</taxon>
        <taxon>Spizellomycetales</taxon>
        <taxon>Powellomycetaceae</taxon>
        <taxon>Geranomyces</taxon>
    </lineage>
</organism>
<feature type="domain" description="VanZ-like" evidence="4">
    <location>
        <begin position="39"/>
        <end position="118"/>
    </location>
</feature>
<keyword evidence="3" id="KW-0732">Signal</keyword>
<comment type="caution">
    <text evidence="5">The sequence shown here is derived from an EMBL/GenBank/DDBJ whole genome shotgun (WGS) entry which is preliminary data.</text>
</comment>
<accession>A0AAD5XLQ5</accession>
<evidence type="ECO:0000313" key="6">
    <source>
        <dbReference type="Proteomes" id="UP001212152"/>
    </source>
</evidence>
<feature type="chain" id="PRO_5041940921" description="VanZ-like domain-containing protein" evidence="3">
    <location>
        <begin position="29"/>
        <end position="154"/>
    </location>
</feature>
<evidence type="ECO:0000256" key="3">
    <source>
        <dbReference type="SAM" id="SignalP"/>
    </source>
</evidence>
<sequence length="154" mass="16688">MRRPCAFALALHLVLLALLGFLPSSTTAAYLPTPLRKNDKLLHYVCFSILALLLYFTLSRETVQKTAIAAAAGVGVAAVGSELLQSIIGYWSGRIFDGADIMANFWGATTGLALAVLVDISWRACDRRRARSQFSRVPGDEDDNGDEIPLTSMV</sequence>
<evidence type="ECO:0000313" key="5">
    <source>
        <dbReference type="EMBL" id="KAJ3169689.1"/>
    </source>
</evidence>
<evidence type="ECO:0000256" key="1">
    <source>
        <dbReference type="SAM" id="MobiDB-lite"/>
    </source>
</evidence>
<feature type="signal peptide" evidence="3">
    <location>
        <begin position="1"/>
        <end position="28"/>
    </location>
</feature>
<dbReference type="PANTHER" id="PTHR28008:SF1">
    <property type="entry name" value="DOMAIN PROTEIN, PUTATIVE (AFU_ORTHOLOGUE AFUA_3G10980)-RELATED"/>
    <property type="match status" value="1"/>
</dbReference>
<dbReference type="Proteomes" id="UP001212152">
    <property type="component" value="Unassembled WGS sequence"/>
</dbReference>
<keyword evidence="2" id="KW-1133">Transmembrane helix</keyword>
<feature type="region of interest" description="Disordered" evidence="1">
    <location>
        <begin position="135"/>
        <end position="154"/>
    </location>
</feature>
<feature type="transmembrane region" description="Helical" evidence="2">
    <location>
        <begin position="70"/>
        <end position="91"/>
    </location>
</feature>
<feature type="transmembrane region" description="Helical" evidence="2">
    <location>
        <begin position="41"/>
        <end position="58"/>
    </location>
</feature>
<feature type="transmembrane region" description="Helical" evidence="2">
    <location>
        <begin position="103"/>
        <end position="122"/>
    </location>
</feature>
<name>A0AAD5XLQ5_9FUNG</name>
<keyword evidence="6" id="KW-1185">Reference proteome</keyword>
<keyword evidence="2" id="KW-0472">Membrane</keyword>
<reference evidence="5" key="1">
    <citation type="submission" date="2020-05" db="EMBL/GenBank/DDBJ databases">
        <title>Phylogenomic resolution of chytrid fungi.</title>
        <authorList>
            <person name="Stajich J.E."/>
            <person name="Amses K."/>
            <person name="Simmons R."/>
            <person name="Seto K."/>
            <person name="Myers J."/>
            <person name="Bonds A."/>
            <person name="Quandt C.A."/>
            <person name="Barry K."/>
            <person name="Liu P."/>
            <person name="Grigoriev I."/>
            <person name="Longcore J.E."/>
            <person name="James T.Y."/>
        </authorList>
    </citation>
    <scope>NUCLEOTIDE SEQUENCE</scope>
    <source>
        <strain evidence="5">JEL0379</strain>
    </source>
</reference>
<dbReference type="Pfam" id="PF04892">
    <property type="entry name" value="VanZ"/>
    <property type="match status" value="1"/>
</dbReference>